<dbReference type="EMBL" id="BSXT01010719">
    <property type="protein sequence ID" value="GMF81961.1"/>
    <property type="molecule type" value="Genomic_DNA"/>
</dbReference>
<evidence type="ECO:0000313" key="1">
    <source>
        <dbReference type="EMBL" id="GMF81961.1"/>
    </source>
</evidence>
<keyword evidence="2" id="KW-1185">Reference proteome</keyword>
<dbReference type="AlphaFoldDB" id="A0A9W7DAI7"/>
<name>A0A9W7DAI7_9STRA</name>
<organism evidence="1 2">
    <name type="scientific">Phytophthora fragariaefolia</name>
    <dbReference type="NCBI Taxonomy" id="1490495"/>
    <lineage>
        <taxon>Eukaryota</taxon>
        <taxon>Sar</taxon>
        <taxon>Stramenopiles</taxon>
        <taxon>Oomycota</taxon>
        <taxon>Peronosporomycetes</taxon>
        <taxon>Peronosporales</taxon>
        <taxon>Peronosporaceae</taxon>
        <taxon>Phytophthora</taxon>
    </lineage>
</organism>
<protein>
    <submittedName>
        <fullName evidence="1">Unnamed protein product</fullName>
    </submittedName>
</protein>
<dbReference type="Proteomes" id="UP001165121">
    <property type="component" value="Unassembled WGS sequence"/>
</dbReference>
<accession>A0A9W7DAI7</accession>
<sequence>MKKHRGKSCRQCGLASIGDLSSKKSERHKKRLIQISNELLKQAQSARSEPEVEVPAPSVLTDLERKLVSGALLDLEAIYAGMTSAKQQVARDLVATHLGTVPRSRSARHPIR</sequence>
<evidence type="ECO:0000313" key="2">
    <source>
        <dbReference type="Proteomes" id="UP001165121"/>
    </source>
</evidence>
<proteinExistence type="predicted"/>
<reference evidence="1" key="1">
    <citation type="submission" date="2023-04" db="EMBL/GenBank/DDBJ databases">
        <title>Phytophthora fragariaefolia NBRC 109709.</title>
        <authorList>
            <person name="Ichikawa N."/>
            <person name="Sato H."/>
            <person name="Tonouchi N."/>
        </authorList>
    </citation>
    <scope>NUCLEOTIDE SEQUENCE</scope>
    <source>
        <strain evidence="1">NBRC 109709</strain>
    </source>
</reference>
<comment type="caution">
    <text evidence="1">The sequence shown here is derived from an EMBL/GenBank/DDBJ whole genome shotgun (WGS) entry which is preliminary data.</text>
</comment>
<gene>
    <name evidence="1" type="ORF">Pfra01_002877300</name>
</gene>